<sequence>MSDKSSVLKKVKKIVSTEVGITGAELVSQCRKQEFVYARMIFTCICNKRFGITQKEIAEYLKLKQPMISLYLSNTVKDLQHNERFRRKYNACYDRLNKLEEFHDKIEARNRILSK</sequence>
<proteinExistence type="predicted"/>
<dbReference type="GO" id="GO:0006275">
    <property type="term" value="P:regulation of DNA replication"/>
    <property type="evidence" value="ECO:0007669"/>
    <property type="project" value="InterPro"/>
</dbReference>
<dbReference type="EMBL" id="CP033932">
    <property type="protein sequence ID" value="AZB23631.1"/>
    <property type="molecule type" value="Genomic_DNA"/>
</dbReference>
<dbReference type="InterPro" id="IPR013159">
    <property type="entry name" value="DnaA_C"/>
</dbReference>
<keyword evidence="3" id="KW-1185">Reference proteome</keyword>
<name>A0A3G6T2C8_9FLAO</name>
<protein>
    <recommendedName>
        <fullName evidence="1">Chromosomal replication initiator DnaA C-terminal domain-containing protein</fullName>
    </recommendedName>
</protein>
<reference evidence="3" key="1">
    <citation type="submission" date="2018-11" db="EMBL/GenBank/DDBJ databases">
        <title>Proposal to divide the Flavobacteriaceae and reorganize its genera based on Amino Acid Identity values calculated from whole genome sequences.</title>
        <authorList>
            <person name="Nicholson A.C."/>
            <person name="Gulvik C.A."/>
            <person name="Whitney A.M."/>
            <person name="Humrighouse B.W."/>
            <person name="Bell M."/>
            <person name="Holmes B."/>
            <person name="Steigerwalt A.G."/>
            <person name="Villarma A."/>
            <person name="Sheth M."/>
            <person name="Batra D."/>
            <person name="Pryor J."/>
            <person name="Bernardet J.-F."/>
            <person name="Hugo C."/>
            <person name="Kampfer P."/>
            <person name="Newman J."/>
            <person name="McQuiston J.R."/>
        </authorList>
    </citation>
    <scope>NUCLEOTIDE SEQUENCE [LARGE SCALE GENOMIC DNA]</scope>
    <source>
        <strain evidence="3">G0229</strain>
    </source>
</reference>
<dbReference type="InterPro" id="IPR010921">
    <property type="entry name" value="Trp_repressor/repl_initiator"/>
</dbReference>
<dbReference type="KEGG" id="cben:EG339_02845"/>
<feature type="domain" description="Chromosomal replication initiator DnaA C-terminal" evidence="1">
    <location>
        <begin position="9"/>
        <end position="62"/>
    </location>
</feature>
<dbReference type="AlphaFoldDB" id="A0A3G6T2C8"/>
<dbReference type="GO" id="GO:0005524">
    <property type="term" value="F:ATP binding"/>
    <property type="evidence" value="ECO:0007669"/>
    <property type="project" value="InterPro"/>
</dbReference>
<dbReference type="Gene3D" id="1.10.1750.10">
    <property type="match status" value="1"/>
</dbReference>
<dbReference type="GO" id="GO:0043565">
    <property type="term" value="F:sequence-specific DNA binding"/>
    <property type="evidence" value="ECO:0007669"/>
    <property type="project" value="InterPro"/>
</dbReference>
<accession>A0A3G6T2C8</accession>
<gene>
    <name evidence="2" type="ORF">EG339_02845</name>
</gene>
<evidence type="ECO:0000259" key="1">
    <source>
        <dbReference type="Pfam" id="PF08299"/>
    </source>
</evidence>
<dbReference type="Proteomes" id="UP000271193">
    <property type="component" value="Chromosome"/>
</dbReference>
<dbReference type="GeneID" id="99063737"/>
<evidence type="ECO:0000313" key="2">
    <source>
        <dbReference type="EMBL" id="AZB23631.1"/>
    </source>
</evidence>
<organism evidence="2 3">
    <name type="scientific">Chryseobacterium bernardetii</name>
    <dbReference type="NCBI Taxonomy" id="1241978"/>
    <lineage>
        <taxon>Bacteria</taxon>
        <taxon>Pseudomonadati</taxon>
        <taxon>Bacteroidota</taxon>
        <taxon>Flavobacteriia</taxon>
        <taxon>Flavobacteriales</taxon>
        <taxon>Weeksellaceae</taxon>
        <taxon>Chryseobacterium group</taxon>
        <taxon>Chryseobacterium</taxon>
    </lineage>
</organism>
<dbReference type="RefSeq" id="WP_123868766.1">
    <property type="nucleotide sequence ID" value="NZ_CP033932.1"/>
</dbReference>
<dbReference type="GO" id="GO:0006270">
    <property type="term" value="P:DNA replication initiation"/>
    <property type="evidence" value="ECO:0007669"/>
    <property type="project" value="InterPro"/>
</dbReference>
<dbReference type="SUPFAM" id="SSF48295">
    <property type="entry name" value="TrpR-like"/>
    <property type="match status" value="1"/>
</dbReference>
<evidence type="ECO:0000313" key="3">
    <source>
        <dbReference type="Proteomes" id="UP000271193"/>
    </source>
</evidence>
<dbReference type="Pfam" id="PF08299">
    <property type="entry name" value="Bac_DnaA_C"/>
    <property type="match status" value="1"/>
</dbReference>